<sequence>MKSNLKPGSGSHQSPKHSPAHVPSSPKHIMPGISSPKHHGTSPKHPSASGSGKPSMSTLKNAANSPSSKGSSDSKSKSSSKESSRDKDKKLANVFNMSNSKTKSSSVKVKPLDLNAGEVMQDGLPSPSSTGDSSKSSQVRNRKGSLSAIVDKLKVNAQHCDTATDLSSKTSSSRERSSTGTSKTSESKSSTKTGETKNSDKDSSSNKSSSSASLSKSASTGSPKSHTGLKPGVNSGPASKKPQQLQKSSSNITNSTASANYSVKSSSSGNKTLSSSAKVSSSSSTLSKSISKSSGSPKTSSSATDLSRTKDRLKPNKTCSEKSIFSSLKDRKSSPTPNREESDTAYRLSQTKMDPYASPIMMEGMIKQLDKNFQIPKLSARVSDDKKNQKNDSLNNVNRCTVEAKLFDMMAKNDISTTRYPVAIPGPKMFENMNEKLRNNNLNPLALSNSPKLKDEEDDKKRDLPQNLSSSQGKESFTASTVSSEPLSLSTKSIDLTSKFVAPAPKDDRKESKKSDNDVLDFSGKSAVQAFPQSPSVSVHIVKSPSPLINPSPHSASPCITDDELMDEALIGLGK</sequence>
<feature type="compositionally biased region" description="Basic and acidic residues" evidence="1">
    <location>
        <begin position="194"/>
        <end position="204"/>
    </location>
</feature>
<gene>
    <name evidence="2" type="ORF">NQ317_001709</name>
</gene>
<feature type="compositionally biased region" description="Polar residues" evidence="1">
    <location>
        <begin position="317"/>
        <end position="326"/>
    </location>
</feature>
<keyword evidence="3" id="KW-1185">Reference proteome</keyword>
<accession>A0ABQ9J3Q4</accession>
<feature type="compositionally biased region" description="Basic and acidic residues" evidence="1">
    <location>
        <begin position="505"/>
        <end position="517"/>
    </location>
</feature>
<feature type="compositionally biased region" description="Basic and acidic residues" evidence="1">
    <location>
        <begin position="72"/>
        <end position="91"/>
    </location>
</feature>
<evidence type="ECO:0000256" key="1">
    <source>
        <dbReference type="SAM" id="MobiDB-lite"/>
    </source>
</evidence>
<feature type="region of interest" description="Disordered" evidence="1">
    <location>
        <begin position="160"/>
        <end position="349"/>
    </location>
</feature>
<feature type="compositionally biased region" description="Low complexity" evidence="1">
    <location>
        <begin position="441"/>
        <end position="451"/>
    </location>
</feature>
<feature type="region of interest" description="Disordered" evidence="1">
    <location>
        <begin position="1"/>
        <end position="147"/>
    </location>
</feature>
<dbReference type="Proteomes" id="UP001162164">
    <property type="component" value="Unassembled WGS sequence"/>
</dbReference>
<feature type="compositionally biased region" description="Low complexity" evidence="1">
    <location>
        <begin position="100"/>
        <end position="109"/>
    </location>
</feature>
<feature type="compositionally biased region" description="Basic and acidic residues" evidence="1">
    <location>
        <begin position="328"/>
        <end position="344"/>
    </location>
</feature>
<evidence type="ECO:0000313" key="2">
    <source>
        <dbReference type="EMBL" id="KAJ8972688.1"/>
    </source>
</evidence>
<feature type="compositionally biased region" description="Low complexity" evidence="1">
    <location>
        <begin position="178"/>
        <end position="193"/>
    </location>
</feature>
<feature type="compositionally biased region" description="Polar residues" evidence="1">
    <location>
        <begin position="466"/>
        <end position="496"/>
    </location>
</feature>
<proteinExistence type="predicted"/>
<evidence type="ECO:0000313" key="3">
    <source>
        <dbReference type="Proteomes" id="UP001162164"/>
    </source>
</evidence>
<evidence type="ECO:0008006" key="4">
    <source>
        <dbReference type="Google" id="ProtNLM"/>
    </source>
</evidence>
<feature type="region of interest" description="Disordered" evidence="1">
    <location>
        <begin position="441"/>
        <end position="521"/>
    </location>
</feature>
<protein>
    <recommendedName>
        <fullName evidence="4">Mediator complex subunit 1</fullName>
    </recommendedName>
</protein>
<reference evidence="2" key="1">
    <citation type="journal article" date="2023" name="Insect Mol. Biol.">
        <title>Genome sequencing provides insights into the evolution of gene families encoding plant cell wall-degrading enzymes in longhorned beetles.</title>
        <authorList>
            <person name="Shin N.R."/>
            <person name="Okamura Y."/>
            <person name="Kirsch R."/>
            <person name="Pauchet Y."/>
        </authorList>
    </citation>
    <scope>NUCLEOTIDE SEQUENCE</scope>
    <source>
        <strain evidence="2">MMC_N1</strain>
    </source>
</reference>
<comment type="caution">
    <text evidence="2">The sequence shown here is derived from an EMBL/GenBank/DDBJ whole genome shotgun (WGS) entry which is preliminary data.</text>
</comment>
<organism evidence="2 3">
    <name type="scientific">Molorchus minor</name>
    <dbReference type="NCBI Taxonomy" id="1323400"/>
    <lineage>
        <taxon>Eukaryota</taxon>
        <taxon>Metazoa</taxon>
        <taxon>Ecdysozoa</taxon>
        <taxon>Arthropoda</taxon>
        <taxon>Hexapoda</taxon>
        <taxon>Insecta</taxon>
        <taxon>Pterygota</taxon>
        <taxon>Neoptera</taxon>
        <taxon>Endopterygota</taxon>
        <taxon>Coleoptera</taxon>
        <taxon>Polyphaga</taxon>
        <taxon>Cucujiformia</taxon>
        <taxon>Chrysomeloidea</taxon>
        <taxon>Cerambycidae</taxon>
        <taxon>Lamiinae</taxon>
        <taxon>Monochamini</taxon>
        <taxon>Molorchus</taxon>
    </lineage>
</organism>
<dbReference type="EMBL" id="JAPWTJ010001311">
    <property type="protein sequence ID" value="KAJ8972688.1"/>
    <property type="molecule type" value="Genomic_DNA"/>
</dbReference>
<feature type="compositionally biased region" description="Low complexity" evidence="1">
    <location>
        <begin position="126"/>
        <end position="137"/>
    </location>
</feature>
<feature type="compositionally biased region" description="Low complexity" evidence="1">
    <location>
        <begin position="239"/>
        <end position="304"/>
    </location>
</feature>
<feature type="compositionally biased region" description="Low complexity" evidence="1">
    <location>
        <begin position="205"/>
        <end position="225"/>
    </location>
</feature>
<name>A0ABQ9J3Q4_9CUCU</name>
<feature type="compositionally biased region" description="Basic and acidic residues" evidence="1">
    <location>
        <begin position="452"/>
        <end position="464"/>
    </location>
</feature>
<feature type="compositionally biased region" description="Polar residues" evidence="1">
    <location>
        <begin position="48"/>
        <end position="64"/>
    </location>
</feature>